<feature type="transmembrane region" description="Helical" evidence="1">
    <location>
        <begin position="372"/>
        <end position="393"/>
    </location>
</feature>
<organism evidence="2">
    <name type="scientific">Octopus bimaculoides</name>
    <name type="common">California two-spotted octopus</name>
    <dbReference type="NCBI Taxonomy" id="37653"/>
    <lineage>
        <taxon>Eukaryota</taxon>
        <taxon>Metazoa</taxon>
        <taxon>Spiralia</taxon>
        <taxon>Lophotrochozoa</taxon>
        <taxon>Mollusca</taxon>
        <taxon>Cephalopoda</taxon>
        <taxon>Coleoidea</taxon>
        <taxon>Octopodiformes</taxon>
        <taxon>Octopoda</taxon>
        <taxon>Incirrata</taxon>
        <taxon>Octopodidae</taxon>
        <taxon>Octopus</taxon>
    </lineage>
</organism>
<proteinExistence type="predicted"/>
<gene>
    <name evidence="2" type="ORF">OCBIM_22030741mg</name>
</gene>
<protein>
    <recommendedName>
        <fullName evidence="3">BED-type domain-containing protein</fullName>
    </recommendedName>
</protein>
<evidence type="ECO:0000313" key="2">
    <source>
        <dbReference type="EMBL" id="KOF97250.1"/>
    </source>
</evidence>
<evidence type="ECO:0000256" key="1">
    <source>
        <dbReference type="SAM" id="Phobius"/>
    </source>
</evidence>
<keyword evidence="1" id="KW-0812">Transmembrane</keyword>
<dbReference type="EMBL" id="KQ416368">
    <property type="protein sequence ID" value="KOF97250.1"/>
    <property type="molecule type" value="Genomic_DNA"/>
</dbReference>
<name>A0A0L8I895_OCTBM</name>
<dbReference type="AlphaFoldDB" id="A0A0L8I895"/>
<dbReference type="PANTHER" id="PTHR45913:SF22">
    <property type="entry name" value="SCAN BOX DOMAIN-CONTAINING PROTEIN"/>
    <property type="match status" value="1"/>
</dbReference>
<sequence length="431" mass="49092">MSAKKRKYLEYIGFRFVSLQKGVTEVHQCVICYKTLSNDGMRPSRLEHHLRIAHLALADNPKTFFETKRHSLKQFKLDGSGVFRQQISIVTEASYEIAMLIAKSKKSHNIGETLIKPSLLRAVELVLGKESANKLSQISLSNDTVKGSIDDLSQDNKDQILDQVRDSPVFAIQCDETTDTAQCSQLLVYVRFVSGECVKQEMFVLCQTTVYKRKRCSVTLSMTTAAVIFSDVSNFFQETNFYGIHCIKNVAIKVVIFVESGTLNSRLFKLLCNDIESEHEALLFHTNVRWLSKGNMLGQFYVLRKEITIFLDFQQETDLHDKFQPDGFQLSLAYLVDIFEALNALDLKLQGENINILTHHDTIRTSMAKLDLWNAMFGSTYLCAAAFSIVVAVKTKYRNRLNVERDIRCALSDIQPCMKDLVAKKQCQVYL</sequence>
<dbReference type="PANTHER" id="PTHR45913">
    <property type="entry name" value="EPM2A-INTERACTING PROTEIN 1"/>
    <property type="match status" value="1"/>
</dbReference>
<evidence type="ECO:0008006" key="3">
    <source>
        <dbReference type="Google" id="ProtNLM"/>
    </source>
</evidence>
<dbReference type="OrthoDB" id="10000786at2759"/>
<accession>A0A0L8I895</accession>
<keyword evidence="1" id="KW-0472">Membrane</keyword>
<keyword evidence="1" id="KW-1133">Transmembrane helix</keyword>
<dbReference type="STRING" id="37653.A0A0L8I895"/>
<reference evidence="2" key="1">
    <citation type="submission" date="2015-07" db="EMBL/GenBank/DDBJ databases">
        <title>MeaNS - Measles Nucleotide Surveillance Program.</title>
        <authorList>
            <person name="Tran T."/>
            <person name="Druce J."/>
        </authorList>
    </citation>
    <scope>NUCLEOTIDE SEQUENCE</scope>
    <source>
        <strain evidence="2">UCB-OBI-ISO-001</strain>
        <tissue evidence="2">Gonad</tissue>
    </source>
</reference>